<keyword evidence="2" id="KW-1185">Reference proteome</keyword>
<name>A0AAV0YQB7_VICFA</name>
<dbReference type="Proteomes" id="UP001157006">
    <property type="component" value="Chromosome 1L"/>
</dbReference>
<dbReference type="EMBL" id="OX451736">
    <property type="protein sequence ID" value="CAI8586722.1"/>
    <property type="molecule type" value="Genomic_DNA"/>
</dbReference>
<evidence type="ECO:0000313" key="1">
    <source>
        <dbReference type="EMBL" id="CAI8586722.1"/>
    </source>
</evidence>
<accession>A0AAV0YQB7</accession>
<gene>
    <name evidence="1" type="ORF">VFH_I266960</name>
</gene>
<reference evidence="1 2" key="1">
    <citation type="submission" date="2023-01" db="EMBL/GenBank/DDBJ databases">
        <authorList>
            <person name="Kreplak J."/>
        </authorList>
    </citation>
    <scope>NUCLEOTIDE SEQUENCE [LARGE SCALE GENOMIC DNA]</scope>
</reference>
<protein>
    <submittedName>
        <fullName evidence="1">Uncharacterized protein</fullName>
    </submittedName>
</protein>
<dbReference type="AlphaFoldDB" id="A0AAV0YQB7"/>
<evidence type="ECO:0000313" key="2">
    <source>
        <dbReference type="Proteomes" id="UP001157006"/>
    </source>
</evidence>
<organism evidence="1 2">
    <name type="scientific">Vicia faba</name>
    <name type="common">Broad bean</name>
    <name type="synonym">Faba vulgaris</name>
    <dbReference type="NCBI Taxonomy" id="3906"/>
    <lineage>
        <taxon>Eukaryota</taxon>
        <taxon>Viridiplantae</taxon>
        <taxon>Streptophyta</taxon>
        <taxon>Embryophyta</taxon>
        <taxon>Tracheophyta</taxon>
        <taxon>Spermatophyta</taxon>
        <taxon>Magnoliopsida</taxon>
        <taxon>eudicotyledons</taxon>
        <taxon>Gunneridae</taxon>
        <taxon>Pentapetalae</taxon>
        <taxon>rosids</taxon>
        <taxon>fabids</taxon>
        <taxon>Fabales</taxon>
        <taxon>Fabaceae</taxon>
        <taxon>Papilionoideae</taxon>
        <taxon>50 kb inversion clade</taxon>
        <taxon>NPAAA clade</taxon>
        <taxon>Hologalegina</taxon>
        <taxon>IRL clade</taxon>
        <taxon>Fabeae</taxon>
        <taxon>Vicia</taxon>
    </lineage>
</organism>
<proteinExistence type="predicted"/>
<sequence>MLNSHFQAQGVSINFLENQVGQIASALTLRTMRALPSSTKTLTSTSQAKSIETCKVIKLRSGKECEGSTSTRKESPKENLITHDTSEKEVYESTKEKLVLEPIVEMIEQDRSTLKTSSLKSSLEKLPIAML</sequence>